<evidence type="ECO:0000256" key="3">
    <source>
        <dbReference type="ARBA" id="ARBA00022174"/>
    </source>
</evidence>
<dbReference type="InterPro" id="IPR029416">
    <property type="entry name" value="CFAP300"/>
</dbReference>
<proteinExistence type="inferred from homology"/>
<accession>A0A7G2C316</accession>
<evidence type="ECO:0000313" key="8">
    <source>
        <dbReference type="Proteomes" id="UP000515908"/>
    </source>
</evidence>
<name>A0A7G2C316_9TRYP</name>
<keyword evidence="4" id="KW-0963">Cytoplasm</keyword>
<evidence type="ECO:0000256" key="6">
    <source>
        <dbReference type="ARBA" id="ARBA00023273"/>
    </source>
</evidence>
<evidence type="ECO:0000256" key="1">
    <source>
        <dbReference type="ARBA" id="ARBA00004430"/>
    </source>
</evidence>
<keyword evidence="6" id="KW-0966">Cell projection</keyword>
<dbReference type="GO" id="GO:0005930">
    <property type="term" value="C:axoneme"/>
    <property type="evidence" value="ECO:0007669"/>
    <property type="project" value="UniProtKB-SubCell"/>
</dbReference>
<dbReference type="EMBL" id="LR877146">
    <property type="protein sequence ID" value="CAD2213905.1"/>
    <property type="molecule type" value="Genomic_DNA"/>
</dbReference>
<keyword evidence="8" id="KW-1185">Reference proteome</keyword>
<dbReference type="Pfam" id="PF14926">
    <property type="entry name" value="CFAP300"/>
    <property type="match status" value="1"/>
</dbReference>
<comment type="subcellular location">
    <subcellularLocation>
        <location evidence="1">Cytoplasm</location>
        <location evidence="1">Cytoskeleton</location>
        <location evidence="1">Cilium axoneme</location>
    </subcellularLocation>
</comment>
<sequence>MTFTFTESNKEFNFLKDKNVSHLLSKWGVIEEGDSPAPQWYMKEFSFRCSDHSSENTNRRTLLRGKHQLHQFLSDFLKEKKEVPFRKALLELYPCLGEAASTCSEKEGCAHLEFTHIPNDVLDYQDMVDRLRQHKIVRDARDKLGEENESAAGASLSLPIARRSDTVLSGNAAVVSDELRALFLLQKPGDEGGDDDEEEDDFSGMGYGDFGGLSKKSLRSVLEGSVIKSSFLFHLLQRLVAGGGMMNQFEDDFAVYVDTSRTLFREWITPNLTVRRVEDEAADEKGWFVPSSEALIYQLHTPYSKDRKKRAVAPYYELFNYCYLILNIKQQTCVFWYRGGVV</sequence>
<evidence type="ECO:0000313" key="7">
    <source>
        <dbReference type="EMBL" id="CAD2213905.1"/>
    </source>
</evidence>
<dbReference type="VEuPathDB" id="TriTrypDB:ADEAN_000134900"/>
<gene>
    <name evidence="7" type="ORF">ADEAN_000134900</name>
</gene>
<evidence type="ECO:0000256" key="2">
    <source>
        <dbReference type="ARBA" id="ARBA00009205"/>
    </source>
</evidence>
<protein>
    <recommendedName>
        <fullName evidence="3">Cilia- and flagella-associated protein 300</fullName>
    </recommendedName>
</protein>
<dbReference type="Proteomes" id="UP000515908">
    <property type="component" value="Chromosome 02"/>
</dbReference>
<dbReference type="AlphaFoldDB" id="A0A7G2C316"/>
<organism evidence="7 8">
    <name type="scientific">Angomonas deanei</name>
    <dbReference type="NCBI Taxonomy" id="59799"/>
    <lineage>
        <taxon>Eukaryota</taxon>
        <taxon>Discoba</taxon>
        <taxon>Euglenozoa</taxon>
        <taxon>Kinetoplastea</taxon>
        <taxon>Metakinetoplastina</taxon>
        <taxon>Trypanosomatida</taxon>
        <taxon>Trypanosomatidae</taxon>
        <taxon>Strigomonadinae</taxon>
        <taxon>Angomonas</taxon>
    </lineage>
</organism>
<dbReference type="PANTHER" id="PTHR31078">
    <property type="entry name" value="CILIA- AND FLAGELLA-ASSOCIATED PROTEIN 300"/>
    <property type="match status" value="1"/>
</dbReference>
<reference evidence="7 8" key="1">
    <citation type="submission" date="2020-08" db="EMBL/GenBank/DDBJ databases">
        <authorList>
            <person name="Newling K."/>
            <person name="Davey J."/>
            <person name="Forrester S."/>
        </authorList>
    </citation>
    <scope>NUCLEOTIDE SEQUENCE [LARGE SCALE GENOMIC DNA]</scope>
    <source>
        <strain evidence="8">Crithidia deanei Carvalho (ATCC PRA-265)</strain>
    </source>
</reference>
<dbReference type="PANTHER" id="PTHR31078:SF1">
    <property type="entry name" value="CILIA- AND FLAGELLA-ASSOCIATED PROTEIN 300"/>
    <property type="match status" value="1"/>
</dbReference>
<keyword evidence="5" id="KW-0206">Cytoskeleton</keyword>
<evidence type="ECO:0000256" key="4">
    <source>
        <dbReference type="ARBA" id="ARBA00022490"/>
    </source>
</evidence>
<comment type="similarity">
    <text evidence="2">Belongs to the CFAP300 family.</text>
</comment>
<evidence type="ECO:0000256" key="5">
    <source>
        <dbReference type="ARBA" id="ARBA00023212"/>
    </source>
</evidence>